<keyword evidence="3" id="KW-1185">Reference proteome</keyword>
<evidence type="ECO:0000313" key="3">
    <source>
        <dbReference type="Proteomes" id="UP000287027"/>
    </source>
</evidence>
<evidence type="ECO:0000313" key="2">
    <source>
        <dbReference type="EMBL" id="QEE84665.1"/>
    </source>
</evidence>
<dbReference type="SUPFAM" id="SSF51294">
    <property type="entry name" value="Hedgehog/intein (Hint) domain"/>
    <property type="match status" value="1"/>
</dbReference>
<proteinExistence type="predicted"/>
<reference evidence="2 3" key="1">
    <citation type="submission" date="2019-08" db="EMBL/GenBank/DDBJ databases">
        <title>Acetobacter oryzioeni sp. nov., isolated from Korean rice wine vinegar.</title>
        <authorList>
            <person name="Baek J.H."/>
            <person name="Kim K.H."/>
            <person name="Jeon C.O."/>
            <person name="Han D.M."/>
        </authorList>
    </citation>
    <scope>NUCLEOTIDE SEQUENCE [LARGE SCALE GENOMIC DNA]</scope>
    <source>
        <strain evidence="2 3">B6</strain>
    </source>
</reference>
<dbReference type="EMBL" id="CP042808">
    <property type="protein sequence ID" value="QEE84665.1"/>
    <property type="molecule type" value="Genomic_DNA"/>
</dbReference>
<accession>A0A5B9GM34</accession>
<dbReference type="RefSeq" id="WP_128104957.1">
    <property type="nucleotide sequence ID" value="NZ_CP042808.1"/>
</dbReference>
<gene>
    <name evidence="2" type="ORF">EOV40_002525</name>
</gene>
<dbReference type="Pfam" id="PF13403">
    <property type="entry name" value="Hint_2"/>
    <property type="match status" value="1"/>
</dbReference>
<organism evidence="2 3">
    <name type="scientific">Acetobacter oryzoeni</name>
    <dbReference type="NCBI Taxonomy" id="2500548"/>
    <lineage>
        <taxon>Bacteria</taxon>
        <taxon>Pseudomonadati</taxon>
        <taxon>Pseudomonadota</taxon>
        <taxon>Alphaproteobacteria</taxon>
        <taxon>Acetobacterales</taxon>
        <taxon>Acetobacteraceae</taxon>
        <taxon>Acetobacter</taxon>
    </lineage>
</organism>
<dbReference type="Gene3D" id="2.170.16.10">
    <property type="entry name" value="Hedgehog/Intein (Hint) domain"/>
    <property type="match status" value="1"/>
</dbReference>
<dbReference type="KEGG" id="aoy:EOV40_002525"/>
<protein>
    <submittedName>
        <fullName evidence="2">Hint domain-containing protein</fullName>
    </submittedName>
</protein>
<dbReference type="Proteomes" id="UP000287027">
    <property type="component" value="Chromosome"/>
</dbReference>
<dbReference type="InterPro" id="IPR028992">
    <property type="entry name" value="Hedgehog/Intein_dom"/>
</dbReference>
<dbReference type="InterPro" id="IPR036844">
    <property type="entry name" value="Hint_dom_sf"/>
</dbReference>
<feature type="domain" description="Hedgehog/Intein (Hint)" evidence="1">
    <location>
        <begin position="239"/>
        <end position="379"/>
    </location>
</feature>
<dbReference type="AlphaFoldDB" id="A0A5B9GM34"/>
<evidence type="ECO:0000259" key="1">
    <source>
        <dbReference type="Pfam" id="PF13403"/>
    </source>
</evidence>
<name>A0A5B9GM34_9PROT</name>
<sequence>MSTILYGYGNTVTTSGSYTLVPALWVVGVVSLAGASATFKGSNVTTKLDFAPTIIGAINPYDVTAEDGANVTVDVGSTVLGLITGSSFTADGGTISLTGANIITALTGTTYTIENGGTLNMGVVQQSEISALSGAGITFGSGGGTLVVTPASGVEILTFTNIDGFSNAGATIEVPGAGYVTNATYNGSDTTITTNTGITVVVNGDYTPATKTLYQATSGGNLYLSATAQNSSGTTGVLVCFLPGSMIRTPKGDVAVENLVAGQEVLTFAADGQPVARRITWAGKAHARTNPAAADDVAGYPVRVRANAIADGVPAADLLITPEHCLYMQGSFVPARMLVNGTSIVYDTSFAGYDYYHIETEGHAVIMANGMLTESYLDTGNRASFTQAGSVARIGGAVKSWAQDAAAKLETSRTFVEPLFRTLAERGSTLYANTTAQQAAQTSAQPNLHLVTAQGHSVHPLRHENGIYTFMLPAQGAQNVYLASRTFRPCDAEGPFVDDRRTLGVAVGQISITSAGTHQPVTAHLEAEDLQGWHAAEVSGHARWTNGHAKLPLPATLQGLCLLHVQVLATGAYTVPAHTAQVQAALA</sequence>